<dbReference type="CDD" id="cd00590">
    <property type="entry name" value="RRM_SF"/>
    <property type="match status" value="1"/>
</dbReference>
<reference evidence="6 7" key="1">
    <citation type="journal article" date="2024" name="IMA Fungus">
        <title>IMA Genome - F19 : A genome assembly and annotation guide to empower mycologists, including annotated draft genome sequences of Ceratocystis pirilliformis, Diaporthe australafricana, Fusarium ophioides, Paecilomyces lecythidis, and Sporothrix stenoceras.</title>
        <authorList>
            <person name="Aylward J."/>
            <person name="Wilson A.M."/>
            <person name="Visagie C.M."/>
            <person name="Spraker J."/>
            <person name="Barnes I."/>
            <person name="Buitendag C."/>
            <person name="Ceriani C."/>
            <person name="Del Mar Angel L."/>
            <person name="du Plessis D."/>
            <person name="Fuchs T."/>
            <person name="Gasser K."/>
            <person name="Kramer D."/>
            <person name="Li W."/>
            <person name="Munsamy K."/>
            <person name="Piso A."/>
            <person name="Price J.L."/>
            <person name="Sonnekus B."/>
            <person name="Thomas C."/>
            <person name="van der Nest A."/>
            <person name="van Dijk A."/>
            <person name="van Heerden A."/>
            <person name="van Vuuren N."/>
            <person name="Yilmaz N."/>
            <person name="Duong T.A."/>
            <person name="van der Merwe N.A."/>
            <person name="Wingfield M.J."/>
            <person name="Wingfield B.D."/>
        </authorList>
    </citation>
    <scope>NUCLEOTIDE SEQUENCE [LARGE SCALE GENOMIC DNA]</scope>
    <source>
        <strain evidence="6 7">CMW 18167</strain>
    </source>
</reference>
<dbReference type="InterPro" id="IPR018222">
    <property type="entry name" value="Nuclear_transport_factor_2_euk"/>
</dbReference>
<dbReference type="PANTHER" id="PTHR10693:SF20">
    <property type="entry name" value="AT27578P"/>
    <property type="match status" value="1"/>
</dbReference>
<evidence type="ECO:0000256" key="3">
    <source>
        <dbReference type="SAM" id="MobiDB-lite"/>
    </source>
</evidence>
<comment type="caution">
    <text evidence="6">The sequence shown here is derived from an EMBL/GenBank/DDBJ whole genome shotgun (WGS) entry which is preliminary data.</text>
</comment>
<evidence type="ECO:0000259" key="5">
    <source>
        <dbReference type="PROSITE" id="PS50177"/>
    </source>
</evidence>
<evidence type="ECO:0000256" key="1">
    <source>
        <dbReference type="ARBA" id="ARBA00022884"/>
    </source>
</evidence>
<dbReference type="EMBL" id="JAVDPF010000004">
    <property type="protein sequence ID" value="KAL1884786.1"/>
    <property type="molecule type" value="Genomic_DNA"/>
</dbReference>
<feature type="compositionally biased region" description="Gly residues" evidence="3">
    <location>
        <begin position="497"/>
        <end position="519"/>
    </location>
</feature>
<accession>A0ABR3YA05</accession>
<proteinExistence type="predicted"/>
<feature type="region of interest" description="Disordered" evidence="3">
    <location>
        <begin position="24"/>
        <end position="52"/>
    </location>
</feature>
<dbReference type="Pfam" id="PF02136">
    <property type="entry name" value="NTF2"/>
    <property type="match status" value="1"/>
</dbReference>
<dbReference type="Pfam" id="PF00076">
    <property type="entry name" value="RRM_1"/>
    <property type="match status" value="1"/>
</dbReference>
<gene>
    <name evidence="6" type="ORF">Plec18167_002378</name>
</gene>
<dbReference type="InterPro" id="IPR002075">
    <property type="entry name" value="NTF2_dom"/>
</dbReference>
<name>A0ABR3YA05_9EURO</name>
<sequence>MADTTPAPINGNYAAHHAYATEPYGHNHVSNFQPAQSSTPTSAHTNDTPKNDIPKDEVGWFFVEQYYTTMSRSPEKLHLFYSRRSQFVSGTEAESVPVAVGQKAIHEKIKQLDFQDCKVRVLNVDSQASFDNILVCVIGEISNRSEPSRKFVQTFVLAEQPNGYYVLNDVFRYLIDEEEEIVADEAGAVEPTHTQEEAPAEAPKEVKTDAAKPAAEAQVNNETAAHEVDEKLEEAATNGETEKAPEAAAPAPAPAAEPTQPAEATPAAPEAVQEEQPKSPAPTPVAAPTKAAPEKENVAPAKAVPALPKTWANIASKPGAAVATPVIPVAPPKPAAASAPQQPQQQPQQQQQQPAATPSAPASEKGVSQPSSNDGAGWQTAGADHGKRQSRAGEEQNVLAYIKNVTEKIDAGLLKQTLSRFGKIKYFDVSRQKNCAFVEFADPAGYAAAVAANPHQIGTEQIVVEERRPRSNAYGGNANFGAGRGGARGRGDRAGSQGRGGGFQRDSGRGGFAPRGRGGNVAPKGRSQAQAA</sequence>
<feature type="region of interest" description="Disordered" evidence="3">
    <location>
        <begin position="325"/>
        <end position="393"/>
    </location>
</feature>
<dbReference type="SUPFAM" id="SSF54427">
    <property type="entry name" value="NTF2-like"/>
    <property type="match status" value="1"/>
</dbReference>
<protein>
    <recommendedName>
        <fullName evidence="8">NTF2 and RRM domain protein</fullName>
    </recommendedName>
</protein>
<dbReference type="InterPro" id="IPR035979">
    <property type="entry name" value="RBD_domain_sf"/>
</dbReference>
<feature type="compositionally biased region" description="Basic and acidic residues" evidence="3">
    <location>
        <begin position="384"/>
        <end position="393"/>
    </location>
</feature>
<feature type="domain" description="RRM" evidence="4">
    <location>
        <begin position="398"/>
        <end position="469"/>
    </location>
</feature>
<feature type="compositionally biased region" description="Low complexity" evidence="3">
    <location>
        <begin position="246"/>
        <end position="271"/>
    </location>
</feature>
<dbReference type="PROSITE" id="PS50177">
    <property type="entry name" value="NTF2_DOMAIN"/>
    <property type="match status" value="1"/>
</dbReference>
<feature type="compositionally biased region" description="Low complexity" evidence="3">
    <location>
        <begin position="335"/>
        <end position="363"/>
    </location>
</feature>
<organism evidence="6 7">
    <name type="scientific">Paecilomyces lecythidis</name>
    <dbReference type="NCBI Taxonomy" id="3004212"/>
    <lineage>
        <taxon>Eukaryota</taxon>
        <taxon>Fungi</taxon>
        <taxon>Dikarya</taxon>
        <taxon>Ascomycota</taxon>
        <taxon>Pezizomycotina</taxon>
        <taxon>Eurotiomycetes</taxon>
        <taxon>Eurotiomycetidae</taxon>
        <taxon>Eurotiales</taxon>
        <taxon>Thermoascaceae</taxon>
        <taxon>Paecilomyces</taxon>
    </lineage>
</organism>
<feature type="compositionally biased region" description="Polar residues" evidence="3">
    <location>
        <begin position="28"/>
        <end position="46"/>
    </location>
</feature>
<evidence type="ECO:0000313" key="7">
    <source>
        <dbReference type="Proteomes" id="UP001583193"/>
    </source>
</evidence>
<evidence type="ECO:0000259" key="4">
    <source>
        <dbReference type="PROSITE" id="PS50102"/>
    </source>
</evidence>
<dbReference type="Gene3D" id="3.10.450.50">
    <property type="match status" value="1"/>
</dbReference>
<dbReference type="InterPro" id="IPR012677">
    <property type="entry name" value="Nucleotide-bd_a/b_plait_sf"/>
</dbReference>
<feature type="domain" description="NTF2" evidence="5">
    <location>
        <begin position="58"/>
        <end position="173"/>
    </location>
</feature>
<dbReference type="InterPro" id="IPR000504">
    <property type="entry name" value="RRM_dom"/>
</dbReference>
<feature type="region of interest" description="Disordered" evidence="3">
    <location>
        <begin position="188"/>
        <end position="306"/>
    </location>
</feature>
<dbReference type="InterPro" id="IPR039539">
    <property type="entry name" value="Ras_GTPase_bind_prot"/>
</dbReference>
<dbReference type="CDD" id="cd00780">
    <property type="entry name" value="NTF2"/>
    <property type="match status" value="1"/>
</dbReference>
<evidence type="ECO:0008006" key="8">
    <source>
        <dbReference type="Google" id="ProtNLM"/>
    </source>
</evidence>
<dbReference type="Proteomes" id="UP001583193">
    <property type="component" value="Unassembled WGS sequence"/>
</dbReference>
<dbReference type="SUPFAM" id="SSF54928">
    <property type="entry name" value="RNA-binding domain, RBD"/>
    <property type="match status" value="1"/>
</dbReference>
<evidence type="ECO:0000256" key="2">
    <source>
        <dbReference type="PROSITE-ProRule" id="PRU00176"/>
    </source>
</evidence>
<dbReference type="Gene3D" id="3.30.70.330">
    <property type="match status" value="1"/>
</dbReference>
<dbReference type="SMART" id="SM00360">
    <property type="entry name" value="RRM"/>
    <property type="match status" value="1"/>
</dbReference>
<dbReference type="PANTHER" id="PTHR10693">
    <property type="entry name" value="RAS GTPASE-ACTIVATING PROTEIN-BINDING PROTEIN"/>
    <property type="match status" value="1"/>
</dbReference>
<dbReference type="PROSITE" id="PS50102">
    <property type="entry name" value="RRM"/>
    <property type="match status" value="1"/>
</dbReference>
<keyword evidence="7" id="KW-1185">Reference proteome</keyword>
<keyword evidence="1 2" id="KW-0694">RNA-binding</keyword>
<dbReference type="InterPro" id="IPR032710">
    <property type="entry name" value="NTF2-like_dom_sf"/>
</dbReference>
<evidence type="ECO:0000313" key="6">
    <source>
        <dbReference type="EMBL" id="KAL1884786.1"/>
    </source>
</evidence>
<feature type="region of interest" description="Disordered" evidence="3">
    <location>
        <begin position="473"/>
        <end position="532"/>
    </location>
</feature>